<dbReference type="InterPro" id="IPR009100">
    <property type="entry name" value="AcylCoA_DH/oxidase_NM_dom_sf"/>
</dbReference>
<evidence type="ECO:0000256" key="6">
    <source>
        <dbReference type="ARBA" id="ARBA00023002"/>
    </source>
</evidence>
<dbReference type="Pfam" id="PF02771">
    <property type="entry name" value="Acyl-CoA_dh_N"/>
    <property type="match status" value="1"/>
</dbReference>
<dbReference type="PANTHER" id="PTHR48083">
    <property type="entry name" value="MEDIUM-CHAIN SPECIFIC ACYL-COA DEHYDROGENASE, MITOCHONDRIAL-RELATED"/>
    <property type="match status" value="1"/>
</dbReference>
<evidence type="ECO:0000259" key="9">
    <source>
        <dbReference type="Pfam" id="PF02771"/>
    </source>
</evidence>
<sequence>MDFAYSPKVEALRAQLSAFMETHIVPRMRQWHEEVSAGQYPVSFMEELKDKARAEGLWNLFLPHLHDDEPGTRLTNLDYAPLAEIMGRVAWASEVFNCNAPDTGNMELLHMFATPAQRKRWLEPLLEGKIRSAFAMTEPAVASSDATNITTSIRLDGDDYVIDGRKWFITNAAHPHCEIFIVMGKTDTQAPSHRQQSMILVPRDTPGVKVIRNITVVNHTAPEGHCEIEFKGVRVPRSNLLGEEGSGFELAQARLGPGRIHHCMRSIGAAELALELMIERAQARTAFGKKLYEHGSVAEGVARSRIEIDQARLLVLKAAWMIDNVGAKAARKEIAMIKALVPSVHTAVCERAIQVFGAMGLSPDTPLADSWTWGRALRFADGPDEVHLQSIARMEIKARPHEPGRDNPYLAAAR</sequence>
<evidence type="ECO:0000256" key="4">
    <source>
        <dbReference type="ARBA" id="ARBA00022630"/>
    </source>
</evidence>
<name>A0ABX5KQS6_9BURK</name>
<feature type="domain" description="Acyl-CoA dehydrogenase/oxidase N-terminal" evidence="9">
    <location>
        <begin position="8"/>
        <end position="129"/>
    </location>
</feature>
<dbReference type="InterPro" id="IPR013786">
    <property type="entry name" value="AcylCoA_DH/ox_N"/>
</dbReference>
<feature type="domain" description="Acyl-CoA dehydrogenase/oxidase C-terminal" evidence="7">
    <location>
        <begin position="245"/>
        <end position="393"/>
    </location>
</feature>
<comment type="caution">
    <text evidence="10">The sequence shown here is derived from an EMBL/GenBank/DDBJ whole genome shotgun (WGS) entry which is preliminary data.</text>
</comment>
<dbReference type="SUPFAM" id="SSF56645">
    <property type="entry name" value="Acyl-CoA dehydrogenase NM domain-like"/>
    <property type="match status" value="1"/>
</dbReference>
<evidence type="ECO:0000256" key="1">
    <source>
        <dbReference type="ARBA" id="ARBA00001974"/>
    </source>
</evidence>
<evidence type="ECO:0000313" key="10">
    <source>
        <dbReference type="EMBL" id="PVX85024.1"/>
    </source>
</evidence>
<dbReference type="InterPro" id="IPR050741">
    <property type="entry name" value="Acyl-CoA_dehydrogenase"/>
</dbReference>
<evidence type="ECO:0000256" key="5">
    <source>
        <dbReference type="ARBA" id="ARBA00022827"/>
    </source>
</evidence>
<dbReference type="Proteomes" id="UP000245712">
    <property type="component" value="Unassembled WGS sequence"/>
</dbReference>
<evidence type="ECO:0000313" key="11">
    <source>
        <dbReference type="Proteomes" id="UP000245712"/>
    </source>
</evidence>
<evidence type="ECO:0000259" key="8">
    <source>
        <dbReference type="Pfam" id="PF02770"/>
    </source>
</evidence>
<dbReference type="RefSeq" id="WP_112170472.1">
    <property type="nucleotide sequence ID" value="NZ_CAJZAT010000189.1"/>
</dbReference>
<dbReference type="InterPro" id="IPR036250">
    <property type="entry name" value="AcylCo_DH-like_C"/>
</dbReference>
<dbReference type="Pfam" id="PF02770">
    <property type="entry name" value="Acyl-CoA_dh_M"/>
    <property type="match status" value="1"/>
</dbReference>
<keyword evidence="6" id="KW-0560">Oxidoreductase</keyword>
<accession>A0ABX5KQS6</accession>
<reference evidence="10 11" key="1">
    <citation type="submission" date="2018-05" db="EMBL/GenBank/DDBJ databases">
        <title>Genomic Encyclopedia of Type Strains, Phase IV (KMG-V): Genome sequencing to study the core and pangenomes of soil and plant-associated prokaryotes.</title>
        <authorList>
            <person name="Whitman W."/>
        </authorList>
    </citation>
    <scope>NUCLEOTIDE SEQUENCE [LARGE SCALE GENOMIC DNA]</scope>
    <source>
        <strain evidence="10 11">SCZa-39</strain>
    </source>
</reference>
<dbReference type="Gene3D" id="1.10.540.10">
    <property type="entry name" value="Acyl-CoA dehydrogenase/oxidase, N-terminal domain"/>
    <property type="match status" value="1"/>
</dbReference>
<dbReference type="PANTHER" id="PTHR48083:SF13">
    <property type="entry name" value="ACYL-COA DEHYDROGENASE FAMILY MEMBER 11"/>
    <property type="match status" value="1"/>
</dbReference>
<dbReference type="Gene3D" id="2.40.110.10">
    <property type="entry name" value="Butyryl-CoA Dehydrogenase, subunit A, domain 2"/>
    <property type="match status" value="1"/>
</dbReference>
<dbReference type="Pfam" id="PF00441">
    <property type="entry name" value="Acyl-CoA_dh_1"/>
    <property type="match status" value="1"/>
</dbReference>
<dbReference type="InterPro" id="IPR046373">
    <property type="entry name" value="Acyl-CoA_Oxase/DH_mid-dom_sf"/>
</dbReference>
<dbReference type="InterPro" id="IPR006091">
    <property type="entry name" value="Acyl-CoA_Oxase/DH_mid-dom"/>
</dbReference>
<evidence type="ECO:0000259" key="7">
    <source>
        <dbReference type="Pfam" id="PF00441"/>
    </source>
</evidence>
<gene>
    <name evidence="10" type="ORF">C7402_104267</name>
</gene>
<organism evidence="10 11">
    <name type="scientific">Paraburkholderia unamae</name>
    <dbReference type="NCBI Taxonomy" id="219649"/>
    <lineage>
        <taxon>Bacteria</taxon>
        <taxon>Pseudomonadati</taxon>
        <taxon>Pseudomonadota</taxon>
        <taxon>Betaproteobacteria</taxon>
        <taxon>Burkholderiales</taxon>
        <taxon>Burkholderiaceae</taxon>
        <taxon>Paraburkholderia</taxon>
    </lineage>
</organism>
<dbReference type="EMBL" id="QEOB01000004">
    <property type="protein sequence ID" value="PVX85024.1"/>
    <property type="molecule type" value="Genomic_DNA"/>
</dbReference>
<proteinExistence type="inferred from homology"/>
<protein>
    <submittedName>
        <fullName evidence="10">Acyl-CoA dehydrogenase</fullName>
    </submittedName>
</protein>
<evidence type="ECO:0000256" key="3">
    <source>
        <dbReference type="ARBA" id="ARBA00011738"/>
    </source>
</evidence>
<comment type="subunit">
    <text evidence="3">Homodimer.</text>
</comment>
<dbReference type="SUPFAM" id="SSF47203">
    <property type="entry name" value="Acyl-CoA dehydrogenase C-terminal domain-like"/>
    <property type="match status" value="1"/>
</dbReference>
<dbReference type="InterPro" id="IPR009075">
    <property type="entry name" value="AcylCo_DH/oxidase_C"/>
</dbReference>
<dbReference type="Gene3D" id="1.20.140.10">
    <property type="entry name" value="Butyryl-CoA Dehydrogenase, subunit A, domain 3"/>
    <property type="match status" value="1"/>
</dbReference>
<keyword evidence="11" id="KW-1185">Reference proteome</keyword>
<comment type="similarity">
    <text evidence="2">Belongs to the acyl-CoA dehydrogenase family.</text>
</comment>
<feature type="domain" description="Acyl-CoA oxidase/dehydrogenase middle" evidence="8">
    <location>
        <begin position="133"/>
        <end position="233"/>
    </location>
</feature>
<keyword evidence="5" id="KW-0274">FAD</keyword>
<comment type="cofactor">
    <cofactor evidence="1">
        <name>FAD</name>
        <dbReference type="ChEBI" id="CHEBI:57692"/>
    </cofactor>
</comment>
<evidence type="ECO:0000256" key="2">
    <source>
        <dbReference type="ARBA" id="ARBA00009347"/>
    </source>
</evidence>
<keyword evidence="4" id="KW-0285">Flavoprotein</keyword>
<dbReference type="InterPro" id="IPR037069">
    <property type="entry name" value="AcylCoA_DH/ox_N_sf"/>
</dbReference>